<feature type="transmembrane region" description="Helical" evidence="1">
    <location>
        <begin position="44"/>
        <end position="63"/>
    </location>
</feature>
<name>A0A1E2RZ44_9HYPH</name>
<keyword evidence="1" id="KW-0812">Transmembrane</keyword>
<dbReference type="InterPro" id="IPR009380">
    <property type="entry name" value="DUF1036"/>
</dbReference>
<dbReference type="Proteomes" id="UP000095087">
    <property type="component" value="Unassembled WGS sequence"/>
</dbReference>
<keyword evidence="1" id="KW-0472">Membrane</keyword>
<dbReference type="Pfam" id="PF06282">
    <property type="entry name" value="DUF1036"/>
    <property type="match status" value="1"/>
</dbReference>
<dbReference type="STRING" id="1177755.A7A08_01540"/>
<proteinExistence type="predicted"/>
<dbReference type="PATRIC" id="fig|1177755.3.peg.1545"/>
<evidence type="ECO:0000256" key="1">
    <source>
        <dbReference type="SAM" id="Phobius"/>
    </source>
</evidence>
<keyword evidence="3" id="KW-1185">Reference proteome</keyword>
<evidence type="ECO:0000313" key="2">
    <source>
        <dbReference type="EMBL" id="ODA67507.1"/>
    </source>
</evidence>
<protein>
    <submittedName>
        <fullName evidence="2">Uncharacterized protein</fullName>
    </submittedName>
</protein>
<dbReference type="EMBL" id="MASI01000003">
    <property type="protein sequence ID" value="ODA67507.1"/>
    <property type="molecule type" value="Genomic_DNA"/>
</dbReference>
<evidence type="ECO:0000313" key="3">
    <source>
        <dbReference type="Proteomes" id="UP000095087"/>
    </source>
</evidence>
<comment type="caution">
    <text evidence="2">The sequence shown here is derived from an EMBL/GenBank/DDBJ whole genome shotgun (WGS) entry which is preliminary data.</text>
</comment>
<accession>A0A1E2RZ44</accession>
<reference evidence="2 3" key="1">
    <citation type="submission" date="2016-07" db="EMBL/GenBank/DDBJ databases">
        <title>Draft genome sequence of Methyloligella halotolerans C2T (VKM B-2706T=CCUG 61687T=DSM 25045T), a halotolerant polyhydroxybutyrate accumulating methylotroph.</title>
        <authorList>
            <person name="Vasilenko O.V."/>
            <person name="Doronina N.V."/>
            <person name="Poroshina M.N."/>
            <person name="Tarlachkov S.V."/>
            <person name="Trotsenko Y.A."/>
        </authorList>
    </citation>
    <scope>NUCLEOTIDE SEQUENCE [LARGE SCALE GENOMIC DNA]</scope>
    <source>
        <strain evidence="2 3">VKM B-2706</strain>
    </source>
</reference>
<keyword evidence="1" id="KW-1133">Transmembrane helix</keyword>
<sequence length="182" mass="20098">MIETHPFGTINPFVTKGSDLTVASKTMRTPANGAGRVRRQLIRLLFSFILAVPLLAAGTAAHADLKLCNTTTSRVGVAIGYKDKEGWATEGWWNVAAHTCETLLKGVLIARYYYLHAVDYDRGGEWAGSVSMCTDDKAFTIRDTKNCVKRGYKQTGFFEVDTGEERDWTIRLTDPGAEDDGQ</sequence>
<dbReference type="AlphaFoldDB" id="A0A1E2RZ44"/>
<gene>
    <name evidence="2" type="ORF">A7A08_01540</name>
</gene>
<organism evidence="2 3">
    <name type="scientific">Methyloligella halotolerans</name>
    <dbReference type="NCBI Taxonomy" id="1177755"/>
    <lineage>
        <taxon>Bacteria</taxon>
        <taxon>Pseudomonadati</taxon>
        <taxon>Pseudomonadota</taxon>
        <taxon>Alphaproteobacteria</taxon>
        <taxon>Hyphomicrobiales</taxon>
        <taxon>Hyphomicrobiaceae</taxon>
        <taxon>Methyloligella</taxon>
    </lineage>
</organism>